<evidence type="ECO:0000256" key="7">
    <source>
        <dbReference type="ARBA" id="ARBA00029846"/>
    </source>
</evidence>
<keyword evidence="5" id="KW-0521">NADP</keyword>
<feature type="compositionally biased region" description="Pro residues" evidence="11">
    <location>
        <begin position="363"/>
        <end position="375"/>
    </location>
</feature>
<evidence type="ECO:0000256" key="10">
    <source>
        <dbReference type="ARBA" id="ARBA00051000"/>
    </source>
</evidence>
<dbReference type="InterPro" id="IPR036812">
    <property type="entry name" value="NAD(P)_OxRdtase_dom_sf"/>
</dbReference>
<feature type="domain" description="NADP-dependent oxidoreductase" evidence="12">
    <location>
        <begin position="17"/>
        <end position="288"/>
    </location>
</feature>
<accession>A0A835TYM7</accession>
<keyword evidence="6" id="KW-0560">Oxidoreductase</keyword>
<sequence length="489" mass="53752">MAIPCVELSNKMKIPALGLGTWQAPPGKVEEVVKFAIDAGYRHFDCAYFYQNENEIGNAVQQKIKEGVVKREDLFIVTKLWNTFHEKSMVKVGFKKSLAALQLDYLDLYLMHFPMGFKAGEELHPLDDKGHSIPSDTDFLDTWEAMEELVDAGLVKAIGVSNFNHEQIERILNKPGLKHKPVECHPYLTQEKLVKYCQSKGIAVTAYSPLGSPNRPWAKPGDPTLMDDPKIKDIAARHHKSPAQVLIRFLIQRNIIVIPKSDKPHRVEENMKVFDFELSKKEMDVILSFNRNWRAVPVVQRRPLTDHLSRVGQFSPVYPPDSSAAISTKDGDKQRSSLDNASEVNVDKSTTTKELSTNAGRVEPPPASSSAPLPPGFSGAPPVSSSAHPALLLPPAASPSASPAPRSRSRPAGAADPPTSSEPPPLALPPLSSLSNWSAWEGNEWENAISSLLSEGEPSTYSLFQTHLLNKDPGVDPLQPSLPSSPLLL</sequence>
<proteinExistence type="inferred from homology"/>
<dbReference type="SUPFAM" id="SSF51430">
    <property type="entry name" value="NAD(P)-linked oxidoreductase"/>
    <property type="match status" value="1"/>
</dbReference>
<feature type="compositionally biased region" description="Low complexity" evidence="11">
    <location>
        <begin position="376"/>
        <end position="419"/>
    </location>
</feature>
<dbReference type="GO" id="GO:0016491">
    <property type="term" value="F:oxidoreductase activity"/>
    <property type="evidence" value="ECO:0007669"/>
    <property type="project" value="UniProtKB-KW"/>
</dbReference>
<dbReference type="PROSITE" id="PS00798">
    <property type="entry name" value="ALDOKETO_REDUCTASE_1"/>
    <property type="match status" value="1"/>
</dbReference>
<evidence type="ECO:0000256" key="11">
    <source>
        <dbReference type="SAM" id="MobiDB-lite"/>
    </source>
</evidence>
<evidence type="ECO:0000256" key="2">
    <source>
        <dbReference type="ARBA" id="ARBA00007905"/>
    </source>
</evidence>
<dbReference type="AlphaFoldDB" id="A0A835TYM7"/>
<dbReference type="Pfam" id="PF00248">
    <property type="entry name" value="Aldo_ket_red"/>
    <property type="match status" value="1"/>
</dbReference>
<dbReference type="InterPro" id="IPR020471">
    <property type="entry name" value="AKR"/>
</dbReference>
<evidence type="ECO:0000313" key="14">
    <source>
        <dbReference type="EMBL" id="KAI1238764.1"/>
    </source>
</evidence>
<dbReference type="PROSITE" id="PS00062">
    <property type="entry name" value="ALDOKETO_REDUCTASE_2"/>
    <property type="match status" value="1"/>
</dbReference>
<evidence type="ECO:0000256" key="5">
    <source>
        <dbReference type="ARBA" id="ARBA00022857"/>
    </source>
</evidence>
<reference evidence="14" key="3">
    <citation type="submission" date="2022-01" db="EMBL/GenBank/DDBJ databases">
        <authorList>
            <person name="Rubenstein D.R."/>
        </authorList>
    </citation>
    <scope>NUCLEOTIDE SEQUENCE</scope>
    <source>
        <strain evidence="14">SS15</strain>
        <tissue evidence="14">Liver</tissue>
    </source>
</reference>
<dbReference type="EC" id="1.1.1.21" evidence="8"/>
<evidence type="ECO:0000256" key="6">
    <source>
        <dbReference type="ARBA" id="ARBA00023002"/>
    </source>
</evidence>
<comment type="catalytic activity">
    <reaction evidence="10">
        <text>an alditol + NADP(+) = an aldose + NADPH + H(+)</text>
        <dbReference type="Rhea" id="RHEA:12789"/>
        <dbReference type="Rhea" id="RHEA-COMP:9554"/>
        <dbReference type="Rhea" id="RHEA-COMP:9555"/>
        <dbReference type="ChEBI" id="CHEBI:15378"/>
        <dbReference type="ChEBI" id="CHEBI:15693"/>
        <dbReference type="ChEBI" id="CHEBI:17522"/>
        <dbReference type="ChEBI" id="CHEBI:57783"/>
        <dbReference type="ChEBI" id="CHEBI:58349"/>
        <dbReference type="EC" id="1.1.1.21"/>
    </reaction>
</comment>
<keyword evidence="4" id="KW-0963">Cytoplasm</keyword>
<gene>
    <name evidence="14" type="ORF">IHE44_0011851</name>
    <name evidence="13" type="ORF">IHE44_008819</name>
</gene>
<dbReference type="EMBL" id="JADDUC010000035">
    <property type="protein sequence ID" value="KAG0122520.1"/>
    <property type="molecule type" value="Genomic_DNA"/>
</dbReference>
<evidence type="ECO:0000256" key="9">
    <source>
        <dbReference type="ARBA" id="ARBA00050342"/>
    </source>
</evidence>
<evidence type="ECO:0000256" key="1">
    <source>
        <dbReference type="ARBA" id="ARBA00004496"/>
    </source>
</evidence>
<comment type="catalytic activity">
    <reaction evidence="9">
        <text>prostaglandin F2alpha + NADP(+) = prostaglandin H2 + NADPH + H(+)</text>
        <dbReference type="Rhea" id="RHEA:45312"/>
        <dbReference type="ChEBI" id="CHEBI:15378"/>
        <dbReference type="ChEBI" id="CHEBI:57404"/>
        <dbReference type="ChEBI" id="CHEBI:57405"/>
        <dbReference type="ChEBI" id="CHEBI:57783"/>
        <dbReference type="ChEBI" id="CHEBI:58349"/>
    </reaction>
</comment>
<evidence type="ECO:0000313" key="15">
    <source>
        <dbReference type="Proteomes" id="UP000618051"/>
    </source>
</evidence>
<dbReference type="FunFam" id="3.20.20.100:FF:000009">
    <property type="entry name" value="Aldo-keto reductase family 1 member B1"/>
    <property type="match status" value="1"/>
</dbReference>
<feature type="region of interest" description="Disordered" evidence="11">
    <location>
        <begin position="311"/>
        <end position="433"/>
    </location>
</feature>
<evidence type="ECO:0000313" key="13">
    <source>
        <dbReference type="EMBL" id="KAG0122520.1"/>
    </source>
</evidence>
<dbReference type="InterPro" id="IPR023210">
    <property type="entry name" value="NADP_OxRdtase_dom"/>
</dbReference>
<evidence type="ECO:0000256" key="3">
    <source>
        <dbReference type="ARBA" id="ARBA00011245"/>
    </source>
</evidence>
<reference evidence="13" key="1">
    <citation type="submission" date="2020-10" db="EMBL/GenBank/DDBJ databases">
        <title>Feather gene expression reveals the developmental basis of iridescence in African starlings.</title>
        <authorList>
            <person name="Rubenstein D.R."/>
        </authorList>
    </citation>
    <scope>NUCLEOTIDE SEQUENCE</scope>
    <source>
        <strain evidence="13">SS15</strain>
        <tissue evidence="13">Liver</tissue>
    </source>
</reference>
<evidence type="ECO:0000256" key="4">
    <source>
        <dbReference type="ARBA" id="ARBA00022490"/>
    </source>
</evidence>
<feature type="compositionally biased region" description="Polar residues" evidence="11">
    <location>
        <begin position="337"/>
        <end position="359"/>
    </location>
</feature>
<dbReference type="Gene3D" id="3.20.20.100">
    <property type="entry name" value="NADP-dependent oxidoreductase domain"/>
    <property type="match status" value="1"/>
</dbReference>
<name>A0A835TYM7_9PASS</name>
<dbReference type="PANTHER" id="PTHR11732">
    <property type="entry name" value="ALDO/KETO REDUCTASE"/>
    <property type="match status" value="1"/>
</dbReference>
<evidence type="ECO:0000256" key="8">
    <source>
        <dbReference type="ARBA" id="ARBA00038955"/>
    </source>
</evidence>
<reference evidence="14 15" key="2">
    <citation type="journal article" date="2021" name="J. Hered.">
        <title>Feather Gene Expression Elucidates the Developmental Basis of Plumage Iridescence in African Starlings.</title>
        <authorList>
            <person name="Rubenstein D.R."/>
            <person name="Corvelo A."/>
            <person name="MacManes M.D."/>
            <person name="Maia R."/>
            <person name="Narzisi G."/>
            <person name="Rousaki A."/>
            <person name="Vandenabeele P."/>
            <person name="Shawkey M.D."/>
            <person name="Solomon J."/>
        </authorList>
    </citation>
    <scope>NUCLEOTIDE SEQUENCE [LARGE SCALE GENOMIC DNA]</scope>
    <source>
        <strain evidence="14">SS15</strain>
    </source>
</reference>
<dbReference type="EMBL" id="JADDUC020000005">
    <property type="protein sequence ID" value="KAI1238764.1"/>
    <property type="molecule type" value="Genomic_DNA"/>
</dbReference>
<comment type="caution">
    <text evidence="13">The sequence shown here is derived from an EMBL/GenBank/DDBJ whole genome shotgun (WGS) entry which is preliminary data.</text>
</comment>
<comment type="similarity">
    <text evidence="2">Belongs to the aldo/keto reductase family.</text>
</comment>
<keyword evidence="15" id="KW-1185">Reference proteome</keyword>
<dbReference type="GO" id="GO:0005737">
    <property type="term" value="C:cytoplasm"/>
    <property type="evidence" value="ECO:0007669"/>
    <property type="project" value="UniProtKB-SubCell"/>
</dbReference>
<organism evidence="13">
    <name type="scientific">Lamprotornis superbus</name>
    <dbReference type="NCBI Taxonomy" id="245042"/>
    <lineage>
        <taxon>Eukaryota</taxon>
        <taxon>Metazoa</taxon>
        <taxon>Chordata</taxon>
        <taxon>Craniata</taxon>
        <taxon>Vertebrata</taxon>
        <taxon>Euteleostomi</taxon>
        <taxon>Archelosauria</taxon>
        <taxon>Archosauria</taxon>
        <taxon>Dinosauria</taxon>
        <taxon>Saurischia</taxon>
        <taxon>Theropoda</taxon>
        <taxon>Coelurosauria</taxon>
        <taxon>Aves</taxon>
        <taxon>Neognathae</taxon>
        <taxon>Neoaves</taxon>
        <taxon>Telluraves</taxon>
        <taxon>Australaves</taxon>
        <taxon>Passeriformes</taxon>
        <taxon>Sturnidae</taxon>
        <taxon>Lamprotornis</taxon>
    </lineage>
</organism>
<dbReference type="InterPro" id="IPR018170">
    <property type="entry name" value="Aldo/ket_reductase_CS"/>
</dbReference>
<dbReference type="Proteomes" id="UP000618051">
    <property type="component" value="Unassembled WGS sequence"/>
</dbReference>
<comment type="subcellular location">
    <subcellularLocation>
        <location evidence="1">Cytoplasm</location>
    </subcellularLocation>
</comment>
<dbReference type="OrthoDB" id="416253at2759"/>
<dbReference type="PRINTS" id="PR00069">
    <property type="entry name" value="ALDKETRDTASE"/>
</dbReference>
<protein>
    <recommendedName>
        <fullName evidence="8">aldose reductase</fullName>
        <ecNumber evidence="8">1.1.1.21</ecNumber>
    </recommendedName>
    <alternativeName>
        <fullName evidence="7">Aldehyde reductase</fullName>
    </alternativeName>
</protein>
<evidence type="ECO:0000259" key="12">
    <source>
        <dbReference type="Pfam" id="PF00248"/>
    </source>
</evidence>
<comment type="subunit">
    <text evidence="3">Monomer.</text>
</comment>